<evidence type="ECO:0000256" key="3">
    <source>
        <dbReference type="ARBA" id="ARBA00022741"/>
    </source>
</evidence>
<feature type="binding site" evidence="10">
    <location>
        <begin position="189"/>
        <end position="193"/>
    </location>
    <ligand>
        <name>GTP</name>
        <dbReference type="ChEBI" id="CHEBI:37565"/>
    </ligand>
</feature>
<comment type="subcellular location">
    <subcellularLocation>
        <location evidence="10">Cytoplasm</location>
    </subcellularLocation>
    <text evidence="10">The SRP-RNC complex is targeted to the cytoplasmic membrane.</text>
</comment>
<dbReference type="HAMAP" id="MF_00306">
    <property type="entry name" value="SRP54"/>
    <property type="match status" value="1"/>
</dbReference>
<organism evidence="12">
    <name type="scientific">Candidatus Atribacter allofermentans</name>
    <dbReference type="NCBI Taxonomy" id="1852833"/>
    <lineage>
        <taxon>Bacteria</taxon>
        <taxon>Pseudomonadati</taxon>
        <taxon>Atribacterota</taxon>
        <taxon>Atribacteria</taxon>
        <taxon>Atribacterales</taxon>
        <taxon>Atribacteraceae</taxon>
        <taxon>Atribacter</taxon>
    </lineage>
</organism>
<dbReference type="NCBIfam" id="TIGR00959">
    <property type="entry name" value="ffh"/>
    <property type="match status" value="1"/>
</dbReference>
<dbReference type="PANTHER" id="PTHR11564:SF5">
    <property type="entry name" value="SIGNAL RECOGNITION PARTICLE SUBUNIT SRP54"/>
    <property type="match status" value="1"/>
</dbReference>
<name>A0A1V5T0I9_9BACT</name>
<keyword evidence="5 10" id="KW-0694">RNA-binding</keyword>
<keyword evidence="2 10" id="KW-0963">Cytoplasm</keyword>
<dbReference type="EMBL" id="MWBQ01000047">
    <property type="protein sequence ID" value="OQA59762.1"/>
    <property type="molecule type" value="Genomic_DNA"/>
</dbReference>
<evidence type="ECO:0000313" key="12">
    <source>
        <dbReference type="EMBL" id="OQA59762.1"/>
    </source>
</evidence>
<feature type="binding site" evidence="10">
    <location>
        <begin position="107"/>
        <end position="114"/>
    </location>
    <ligand>
        <name>GTP</name>
        <dbReference type="ChEBI" id="CHEBI:37565"/>
    </ligand>
</feature>
<keyword evidence="6 10" id="KW-0342">GTP-binding</keyword>
<dbReference type="SUPFAM" id="SSF52540">
    <property type="entry name" value="P-loop containing nucleoside triphosphate hydrolases"/>
    <property type="match status" value="1"/>
</dbReference>
<dbReference type="Pfam" id="PF02881">
    <property type="entry name" value="SRP54_N"/>
    <property type="match status" value="1"/>
</dbReference>
<dbReference type="InterPro" id="IPR004125">
    <property type="entry name" value="Signal_recog_particle_SRP54_M"/>
</dbReference>
<evidence type="ECO:0000256" key="8">
    <source>
        <dbReference type="ARBA" id="ARBA00023274"/>
    </source>
</evidence>
<dbReference type="InterPro" id="IPR013822">
    <property type="entry name" value="Signal_recog_particl_SRP54_hlx"/>
</dbReference>
<evidence type="ECO:0000256" key="10">
    <source>
        <dbReference type="HAMAP-Rule" id="MF_00306"/>
    </source>
</evidence>
<evidence type="ECO:0000256" key="9">
    <source>
        <dbReference type="ARBA" id="ARBA00048027"/>
    </source>
</evidence>
<evidence type="ECO:0000256" key="6">
    <source>
        <dbReference type="ARBA" id="ARBA00023134"/>
    </source>
</evidence>
<dbReference type="InterPro" id="IPR022941">
    <property type="entry name" value="SRP54"/>
</dbReference>
<evidence type="ECO:0000256" key="7">
    <source>
        <dbReference type="ARBA" id="ARBA00023135"/>
    </source>
</evidence>
<dbReference type="InterPro" id="IPR027417">
    <property type="entry name" value="P-loop_NTPase"/>
</dbReference>
<keyword evidence="8 10" id="KW-0687">Ribonucleoprotein</keyword>
<dbReference type="GO" id="GO:0005525">
    <property type="term" value="F:GTP binding"/>
    <property type="evidence" value="ECO:0007669"/>
    <property type="project" value="UniProtKB-UniRule"/>
</dbReference>
<accession>A0A1V5T0I9</accession>
<dbReference type="GO" id="GO:0003924">
    <property type="term" value="F:GTPase activity"/>
    <property type="evidence" value="ECO:0007669"/>
    <property type="project" value="UniProtKB-UniRule"/>
</dbReference>
<sequence>MFEQLINKFSGIFKKLRSKGKLSEQDVDSILKELRMVLLESDVHYRVVKDLIARVKERAVGREVLESVTPGEMVIKILWDEIRKVLGGNVSSLETGGATPVLIMLVGLQGSGKTTTLGKLAVRLKNQGLFPLAISTDTRRPAAKEQLAILCHNSGIDFYDDSKALTPLQMIQNAIRHSREKSYDVIFIDTAGRLHVEEELLAELKEVVDTIPLKEILLVLDATTGQEAVKVAQSFKEWVNPTGLILAKVDTDARGGAVLSIVAQTGWPVKFAGVGEKVDQLEVFHPDRMASRIMGMGDTLTLIEKIERSIDEEEKEKIEKKFGKKELDLNDFMEELKRVKEIGSFDEIVGMLPGNLRGGISQIDGEKNIKRVQAIIQSMTPAERINPSLINSSRRRRVAQGSGTTIQDVNRLLKQFEDFRKLWKQMNRTGKNPFSKRKGWFGWNA</sequence>
<dbReference type="InterPro" id="IPR000897">
    <property type="entry name" value="SRP54_GTPase_dom"/>
</dbReference>
<keyword evidence="3 10" id="KW-0547">Nucleotide-binding</keyword>
<dbReference type="GO" id="GO:0008312">
    <property type="term" value="F:7S RNA binding"/>
    <property type="evidence" value="ECO:0007669"/>
    <property type="project" value="InterPro"/>
</dbReference>
<dbReference type="InterPro" id="IPR003593">
    <property type="entry name" value="AAA+_ATPase"/>
</dbReference>
<comment type="subunit">
    <text evidence="10">Part of the signal recognition particle protein translocation system, which is composed of SRP and FtsY.</text>
</comment>
<evidence type="ECO:0000259" key="11">
    <source>
        <dbReference type="PROSITE" id="PS00300"/>
    </source>
</evidence>
<feature type="domain" description="SRP54-type proteins GTP-binding" evidence="11">
    <location>
        <begin position="268"/>
        <end position="281"/>
    </location>
</feature>
<reference evidence="12" key="1">
    <citation type="submission" date="2017-02" db="EMBL/GenBank/DDBJ databases">
        <title>Delving into the versatile metabolic prowess of the omnipresent phylum Bacteroidetes.</title>
        <authorList>
            <person name="Nobu M.K."/>
            <person name="Mei R."/>
            <person name="Narihiro T."/>
            <person name="Kuroda K."/>
            <person name="Liu W.-T."/>
        </authorList>
    </citation>
    <scope>NUCLEOTIDE SEQUENCE</scope>
    <source>
        <strain evidence="12">ADurb.Bin276</strain>
    </source>
</reference>
<comment type="function">
    <text evidence="10">Involved in targeting and insertion of nascent membrane proteins into the cytoplasmic membrane. Binds to the hydrophobic signal sequence of the ribosome-nascent chain (RNC) as it emerges from the ribosomes. The SRP-RNC complex is then targeted to the cytoplasmic membrane where it interacts with the SRP receptor FtsY.</text>
</comment>
<comment type="similarity">
    <text evidence="1 10">Belongs to the GTP-binding SRP family. SRP54 subfamily.</text>
</comment>
<dbReference type="Gene3D" id="1.20.120.140">
    <property type="entry name" value="Signal recognition particle SRP54, nucleotide-binding domain"/>
    <property type="match status" value="1"/>
</dbReference>
<dbReference type="Gene3D" id="3.40.50.300">
    <property type="entry name" value="P-loop containing nucleotide triphosphate hydrolases"/>
    <property type="match status" value="1"/>
</dbReference>
<dbReference type="SMART" id="SM00963">
    <property type="entry name" value="SRP54_N"/>
    <property type="match status" value="1"/>
</dbReference>
<dbReference type="InterPro" id="IPR036891">
    <property type="entry name" value="Signal_recog_part_SRP54_M_sf"/>
</dbReference>
<evidence type="ECO:0000256" key="5">
    <source>
        <dbReference type="ARBA" id="ARBA00022884"/>
    </source>
</evidence>
<dbReference type="InterPro" id="IPR036225">
    <property type="entry name" value="SRP/SRP_N"/>
</dbReference>
<dbReference type="SMART" id="SM00382">
    <property type="entry name" value="AAA"/>
    <property type="match status" value="1"/>
</dbReference>
<dbReference type="Proteomes" id="UP000485569">
    <property type="component" value="Unassembled WGS sequence"/>
</dbReference>
<feature type="binding site" evidence="10">
    <location>
        <begin position="247"/>
        <end position="250"/>
    </location>
    <ligand>
        <name>GTP</name>
        <dbReference type="ChEBI" id="CHEBI:37565"/>
    </ligand>
</feature>
<gene>
    <name evidence="10 12" type="primary">ffh</name>
    <name evidence="12" type="ORF">BWY41_00791</name>
</gene>
<dbReference type="Gene3D" id="1.10.260.30">
    <property type="entry name" value="Signal recognition particle, SRP54 subunit, M-domain"/>
    <property type="match status" value="1"/>
</dbReference>
<dbReference type="Pfam" id="PF00448">
    <property type="entry name" value="SRP54"/>
    <property type="match status" value="1"/>
</dbReference>
<dbReference type="Pfam" id="PF02978">
    <property type="entry name" value="SRP_SPB"/>
    <property type="match status" value="1"/>
</dbReference>
<evidence type="ECO:0000256" key="4">
    <source>
        <dbReference type="ARBA" id="ARBA00022801"/>
    </source>
</evidence>
<dbReference type="AlphaFoldDB" id="A0A1V5T0I9"/>
<keyword evidence="4 10" id="KW-0378">Hydrolase</keyword>
<dbReference type="InterPro" id="IPR042101">
    <property type="entry name" value="SRP54_N_sf"/>
</dbReference>
<dbReference type="SMART" id="SM00962">
    <property type="entry name" value="SRP54"/>
    <property type="match status" value="1"/>
</dbReference>
<dbReference type="SUPFAM" id="SSF47364">
    <property type="entry name" value="Domain of the SRP/SRP receptor G-proteins"/>
    <property type="match status" value="1"/>
</dbReference>
<dbReference type="PROSITE" id="PS00300">
    <property type="entry name" value="SRP54"/>
    <property type="match status" value="1"/>
</dbReference>
<comment type="caution">
    <text evidence="12">The sequence shown here is derived from an EMBL/GenBank/DDBJ whole genome shotgun (WGS) entry which is preliminary data.</text>
</comment>
<proteinExistence type="inferred from homology"/>
<dbReference type="GO" id="GO:0048500">
    <property type="term" value="C:signal recognition particle"/>
    <property type="evidence" value="ECO:0007669"/>
    <property type="project" value="UniProtKB-UniRule"/>
</dbReference>
<protein>
    <recommendedName>
        <fullName evidence="10">Signal recognition particle protein</fullName>
        <ecNumber evidence="10">3.6.5.4</ecNumber>
    </recommendedName>
    <alternativeName>
        <fullName evidence="10">Fifty-four homolog</fullName>
    </alternativeName>
</protein>
<evidence type="ECO:0000256" key="1">
    <source>
        <dbReference type="ARBA" id="ARBA00005450"/>
    </source>
</evidence>
<comment type="catalytic activity">
    <reaction evidence="9 10">
        <text>GTP + H2O = GDP + phosphate + H(+)</text>
        <dbReference type="Rhea" id="RHEA:19669"/>
        <dbReference type="ChEBI" id="CHEBI:15377"/>
        <dbReference type="ChEBI" id="CHEBI:15378"/>
        <dbReference type="ChEBI" id="CHEBI:37565"/>
        <dbReference type="ChEBI" id="CHEBI:43474"/>
        <dbReference type="ChEBI" id="CHEBI:58189"/>
        <dbReference type="EC" id="3.6.5.4"/>
    </reaction>
</comment>
<dbReference type="SUPFAM" id="SSF47446">
    <property type="entry name" value="Signal peptide-binding domain"/>
    <property type="match status" value="1"/>
</dbReference>
<dbReference type="GO" id="GO:0006614">
    <property type="term" value="P:SRP-dependent cotranslational protein targeting to membrane"/>
    <property type="evidence" value="ECO:0007669"/>
    <property type="project" value="InterPro"/>
</dbReference>
<dbReference type="InterPro" id="IPR004780">
    <property type="entry name" value="SRP"/>
</dbReference>
<dbReference type="PANTHER" id="PTHR11564">
    <property type="entry name" value="SIGNAL RECOGNITION PARTICLE 54K PROTEIN SRP54"/>
    <property type="match status" value="1"/>
</dbReference>
<comment type="domain">
    <text evidence="10">Composed of three domains: the N-terminal N domain, which is responsible for interactions with the ribosome, the central G domain, which binds GTP, and the C-terminal M domain, which binds the RNA and the signal sequence of the RNC.</text>
</comment>
<keyword evidence="7 10" id="KW-0733">Signal recognition particle</keyword>
<dbReference type="EC" id="3.6.5.4" evidence="10"/>
<evidence type="ECO:0000256" key="2">
    <source>
        <dbReference type="ARBA" id="ARBA00022490"/>
    </source>
</evidence>